<reference evidence="1 2" key="1">
    <citation type="submission" date="2018-08" db="EMBL/GenBank/DDBJ databases">
        <title>Recombination of ecologically and evolutionarily significant loci maintains genetic cohesion in the Pseudomonas syringae species complex.</title>
        <authorList>
            <person name="Dillon M."/>
            <person name="Thakur S."/>
            <person name="Almeida R.N.D."/>
            <person name="Weir B.S."/>
            <person name="Guttman D.S."/>
        </authorList>
    </citation>
    <scope>NUCLEOTIDE SEQUENCE [LARGE SCALE GENOMIC DNA]</scope>
    <source>
        <strain evidence="1 2">ICMP 6372</strain>
    </source>
</reference>
<evidence type="ECO:0000313" key="1">
    <source>
        <dbReference type="EMBL" id="RMO40714.1"/>
    </source>
</evidence>
<accession>A0A3M3V5A0</accession>
<name>A0A3M3V5A0_PSESG</name>
<dbReference type="RefSeq" id="WP_122218321.1">
    <property type="nucleotide sequence ID" value="NZ_RBPR01000041.1"/>
</dbReference>
<organism evidence="1 2">
    <name type="scientific">Pseudomonas savastanoi pv. glycinea</name>
    <name type="common">Pseudomonas syringae pv. glycinea</name>
    <dbReference type="NCBI Taxonomy" id="318"/>
    <lineage>
        <taxon>Bacteria</taxon>
        <taxon>Pseudomonadati</taxon>
        <taxon>Pseudomonadota</taxon>
        <taxon>Gammaproteobacteria</taxon>
        <taxon>Pseudomonadales</taxon>
        <taxon>Pseudomonadaceae</taxon>
        <taxon>Pseudomonas</taxon>
    </lineage>
</organism>
<dbReference type="AlphaFoldDB" id="A0A3M3V5A0"/>
<evidence type="ECO:0000313" key="2">
    <source>
        <dbReference type="Proteomes" id="UP000273536"/>
    </source>
</evidence>
<proteinExistence type="predicted"/>
<dbReference type="Proteomes" id="UP000273536">
    <property type="component" value="Unassembled WGS sequence"/>
</dbReference>
<sequence>MPLTPLDAAGVAFYQTNVTALAELHRGIAALAEAADVDTLLAQGEKLKARLRELCPHERSDGWPVQQWITEHTKLTFLAQLREMTDTRQRLFDNPS</sequence>
<dbReference type="EMBL" id="RBPS01000041">
    <property type="protein sequence ID" value="RMO40714.1"/>
    <property type="molecule type" value="Genomic_DNA"/>
</dbReference>
<protein>
    <submittedName>
        <fullName evidence="1">Uncharacterized protein</fullName>
    </submittedName>
</protein>
<gene>
    <name evidence="1" type="ORF">ALQ42_200045</name>
</gene>
<comment type="caution">
    <text evidence="1">The sequence shown here is derived from an EMBL/GenBank/DDBJ whole genome shotgun (WGS) entry which is preliminary data.</text>
</comment>